<evidence type="ECO:0000256" key="5">
    <source>
        <dbReference type="ARBA" id="ARBA00022664"/>
    </source>
</evidence>
<dbReference type="SMART" id="SM00360">
    <property type="entry name" value="RRM"/>
    <property type="match status" value="1"/>
</dbReference>
<dbReference type="InterPro" id="IPR012677">
    <property type="entry name" value="Nucleotide-bd_a/b_plait_sf"/>
</dbReference>
<dbReference type="PROSITE" id="PS50102">
    <property type="entry name" value="RRM"/>
    <property type="match status" value="1"/>
</dbReference>
<dbReference type="Proteomes" id="UP000054166">
    <property type="component" value="Unassembled WGS sequence"/>
</dbReference>
<evidence type="ECO:0000256" key="9">
    <source>
        <dbReference type="ARBA" id="ARBA00023242"/>
    </source>
</evidence>
<protein>
    <recommendedName>
        <fullName evidence="10">RNA-binding protein 8A</fullName>
    </recommendedName>
</protein>
<evidence type="ECO:0000313" key="14">
    <source>
        <dbReference type="EMBL" id="KIM88206.1"/>
    </source>
</evidence>
<dbReference type="InterPro" id="IPR000504">
    <property type="entry name" value="RRM_dom"/>
</dbReference>
<dbReference type="InterPro" id="IPR035979">
    <property type="entry name" value="RBD_domain_sf"/>
</dbReference>
<evidence type="ECO:0000256" key="8">
    <source>
        <dbReference type="ARBA" id="ARBA00023187"/>
    </source>
</evidence>
<organism evidence="14 15">
    <name type="scientific">Piloderma croceum (strain F 1598)</name>
    <dbReference type="NCBI Taxonomy" id="765440"/>
    <lineage>
        <taxon>Eukaryota</taxon>
        <taxon>Fungi</taxon>
        <taxon>Dikarya</taxon>
        <taxon>Basidiomycota</taxon>
        <taxon>Agaricomycotina</taxon>
        <taxon>Agaricomycetes</taxon>
        <taxon>Agaricomycetidae</taxon>
        <taxon>Atheliales</taxon>
        <taxon>Atheliaceae</taxon>
        <taxon>Piloderma</taxon>
    </lineage>
</organism>
<dbReference type="AlphaFoldDB" id="A0A0C3GC37"/>
<evidence type="ECO:0000256" key="7">
    <source>
        <dbReference type="ARBA" id="ARBA00022884"/>
    </source>
</evidence>
<keyword evidence="5" id="KW-0507">mRNA processing</keyword>
<evidence type="ECO:0000256" key="3">
    <source>
        <dbReference type="ARBA" id="ARBA00022448"/>
    </source>
</evidence>
<evidence type="ECO:0000313" key="15">
    <source>
        <dbReference type="Proteomes" id="UP000054166"/>
    </source>
</evidence>
<name>A0A0C3GC37_PILCF</name>
<dbReference type="FunFam" id="3.30.70.330:FF:000525">
    <property type="entry name" value="RNA-binding protein 8A"/>
    <property type="match status" value="1"/>
</dbReference>
<keyword evidence="4" id="KW-0963">Cytoplasm</keyword>
<keyword evidence="3" id="KW-0813">Transport</keyword>
<feature type="domain" description="RRM" evidence="13">
    <location>
        <begin position="60"/>
        <end position="138"/>
    </location>
</feature>
<dbReference type="PRINTS" id="PR01738">
    <property type="entry name" value="RNABINDINGM8"/>
</dbReference>
<evidence type="ECO:0000256" key="1">
    <source>
        <dbReference type="ARBA" id="ARBA00004123"/>
    </source>
</evidence>
<dbReference type="Gene3D" id="3.30.70.330">
    <property type="match status" value="1"/>
</dbReference>
<feature type="region of interest" description="Disordered" evidence="12">
    <location>
        <begin position="135"/>
        <end position="164"/>
    </location>
</feature>
<gene>
    <name evidence="14" type="ORF">PILCRDRAFT_814110</name>
</gene>
<dbReference type="CDD" id="cd12324">
    <property type="entry name" value="RRM_RBM8"/>
    <property type="match status" value="1"/>
</dbReference>
<keyword evidence="7 11" id="KW-0694">RNA-binding</keyword>
<dbReference type="InParanoid" id="A0A0C3GC37"/>
<dbReference type="Pfam" id="PF00076">
    <property type="entry name" value="RRM_1"/>
    <property type="match status" value="1"/>
</dbReference>
<keyword evidence="6" id="KW-0810">Translation regulation</keyword>
<keyword evidence="8" id="KW-0508">mRNA splicing</keyword>
<dbReference type="GO" id="GO:0003729">
    <property type="term" value="F:mRNA binding"/>
    <property type="evidence" value="ECO:0007669"/>
    <property type="project" value="InterPro"/>
</dbReference>
<keyword evidence="9" id="KW-0539">Nucleus</keyword>
<evidence type="ECO:0000256" key="2">
    <source>
        <dbReference type="ARBA" id="ARBA00004496"/>
    </source>
</evidence>
<dbReference type="GO" id="GO:0005634">
    <property type="term" value="C:nucleus"/>
    <property type="evidence" value="ECO:0007669"/>
    <property type="project" value="UniProtKB-SubCell"/>
</dbReference>
<evidence type="ECO:0000256" key="10">
    <source>
        <dbReference type="ARBA" id="ARBA00077711"/>
    </source>
</evidence>
<accession>A0A0C3GC37</accession>
<dbReference type="InterPro" id="IPR008111">
    <property type="entry name" value="RNA-bd_8"/>
</dbReference>
<sequence>MSDDEMNIDDVAAGGAVRRRGRGFQNAAGNDGTVTTEQKYERLESAKDGDTRAARSVEGWIVLVTNVHEEATEEDVTDRFAEFGEIKNLHLNLDRRTGYVKGYALVEYETMTEAQAAIDAASGTQLLEQEIQCDYAFVRPPPSGPKKGRGGREGRGRSASPGRR</sequence>
<evidence type="ECO:0000256" key="11">
    <source>
        <dbReference type="PROSITE-ProRule" id="PRU00176"/>
    </source>
</evidence>
<dbReference type="OrthoDB" id="15688at2759"/>
<dbReference type="GO" id="GO:0005737">
    <property type="term" value="C:cytoplasm"/>
    <property type="evidence" value="ECO:0007669"/>
    <property type="project" value="UniProtKB-SubCell"/>
</dbReference>
<dbReference type="STRING" id="765440.A0A0C3GC37"/>
<dbReference type="EMBL" id="KN832977">
    <property type="protein sequence ID" value="KIM88206.1"/>
    <property type="molecule type" value="Genomic_DNA"/>
</dbReference>
<dbReference type="InterPro" id="IPR033744">
    <property type="entry name" value="RRM_RBM8"/>
</dbReference>
<dbReference type="FunCoup" id="A0A0C3GC37">
    <property type="interactions" value="820"/>
</dbReference>
<dbReference type="GO" id="GO:0006397">
    <property type="term" value="P:mRNA processing"/>
    <property type="evidence" value="ECO:0007669"/>
    <property type="project" value="UniProtKB-KW"/>
</dbReference>
<reference evidence="15" key="2">
    <citation type="submission" date="2015-01" db="EMBL/GenBank/DDBJ databases">
        <title>Evolutionary Origins and Diversification of the Mycorrhizal Mutualists.</title>
        <authorList>
            <consortium name="DOE Joint Genome Institute"/>
            <consortium name="Mycorrhizal Genomics Consortium"/>
            <person name="Kohler A."/>
            <person name="Kuo A."/>
            <person name="Nagy L.G."/>
            <person name="Floudas D."/>
            <person name="Copeland A."/>
            <person name="Barry K.W."/>
            <person name="Cichocki N."/>
            <person name="Veneault-Fourrey C."/>
            <person name="LaButti K."/>
            <person name="Lindquist E.A."/>
            <person name="Lipzen A."/>
            <person name="Lundell T."/>
            <person name="Morin E."/>
            <person name="Murat C."/>
            <person name="Riley R."/>
            <person name="Ohm R."/>
            <person name="Sun H."/>
            <person name="Tunlid A."/>
            <person name="Henrissat B."/>
            <person name="Grigoriev I.V."/>
            <person name="Hibbett D.S."/>
            <person name="Martin F."/>
        </authorList>
    </citation>
    <scope>NUCLEOTIDE SEQUENCE [LARGE SCALE GENOMIC DNA]</scope>
    <source>
        <strain evidence="15">F 1598</strain>
    </source>
</reference>
<comment type="subcellular location">
    <subcellularLocation>
        <location evidence="2">Cytoplasm</location>
    </subcellularLocation>
    <subcellularLocation>
        <location evidence="1">Nucleus</location>
    </subcellularLocation>
</comment>
<dbReference type="HOGENOM" id="CLU_012062_18_1_1"/>
<proteinExistence type="predicted"/>
<dbReference type="GO" id="GO:0006417">
    <property type="term" value="P:regulation of translation"/>
    <property type="evidence" value="ECO:0007669"/>
    <property type="project" value="UniProtKB-KW"/>
</dbReference>
<evidence type="ECO:0000256" key="12">
    <source>
        <dbReference type="SAM" id="MobiDB-lite"/>
    </source>
</evidence>
<evidence type="ECO:0000256" key="4">
    <source>
        <dbReference type="ARBA" id="ARBA00022490"/>
    </source>
</evidence>
<evidence type="ECO:0000256" key="6">
    <source>
        <dbReference type="ARBA" id="ARBA00022845"/>
    </source>
</evidence>
<dbReference type="PANTHER" id="PTHR45894">
    <property type="entry name" value="RNA-BINDING PROTEIN 8A"/>
    <property type="match status" value="1"/>
</dbReference>
<keyword evidence="15" id="KW-1185">Reference proteome</keyword>
<evidence type="ECO:0000259" key="13">
    <source>
        <dbReference type="PROSITE" id="PS50102"/>
    </source>
</evidence>
<dbReference type="GO" id="GO:0008380">
    <property type="term" value="P:RNA splicing"/>
    <property type="evidence" value="ECO:0007669"/>
    <property type="project" value="UniProtKB-KW"/>
</dbReference>
<dbReference type="SUPFAM" id="SSF54928">
    <property type="entry name" value="RNA-binding domain, RBD"/>
    <property type="match status" value="1"/>
</dbReference>
<reference evidence="14 15" key="1">
    <citation type="submission" date="2014-04" db="EMBL/GenBank/DDBJ databases">
        <authorList>
            <consortium name="DOE Joint Genome Institute"/>
            <person name="Kuo A."/>
            <person name="Tarkka M."/>
            <person name="Buscot F."/>
            <person name="Kohler A."/>
            <person name="Nagy L.G."/>
            <person name="Floudas D."/>
            <person name="Copeland A."/>
            <person name="Barry K.W."/>
            <person name="Cichocki N."/>
            <person name="Veneault-Fourrey C."/>
            <person name="LaButti K."/>
            <person name="Lindquist E.A."/>
            <person name="Lipzen A."/>
            <person name="Lundell T."/>
            <person name="Morin E."/>
            <person name="Murat C."/>
            <person name="Sun H."/>
            <person name="Tunlid A."/>
            <person name="Henrissat B."/>
            <person name="Grigoriev I.V."/>
            <person name="Hibbett D.S."/>
            <person name="Martin F."/>
            <person name="Nordberg H.P."/>
            <person name="Cantor M.N."/>
            <person name="Hua S.X."/>
        </authorList>
    </citation>
    <scope>NUCLEOTIDE SEQUENCE [LARGE SCALE GENOMIC DNA]</scope>
    <source>
        <strain evidence="14 15">F 1598</strain>
    </source>
</reference>